<dbReference type="AlphaFoldDB" id="A0AAN6Z4G1"/>
<organism evidence="2 3">
    <name type="scientific">Parathielavia appendiculata</name>
    <dbReference type="NCBI Taxonomy" id="2587402"/>
    <lineage>
        <taxon>Eukaryota</taxon>
        <taxon>Fungi</taxon>
        <taxon>Dikarya</taxon>
        <taxon>Ascomycota</taxon>
        <taxon>Pezizomycotina</taxon>
        <taxon>Sordariomycetes</taxon>
        <taxon>Sordariomycetidae</taxon>
        <taxon>Sordariales</taxon>
        <taxon>Chaetomiaceae</taxon>
        <taxon>Parathielavia</taxon>
    </lineage>
</organism>
<reference evidence="2" key="1">
    <citation type="journal article" date="2023" name="Mol. Phylogenet. Evol.">
        <title>Genome-scale phylogeny and comparative genomics of the fungal order Sordariales.</title>
        <authorList>
            <person name="Hensen N."/>
            <person name="Bonometti L."/>
            <person name="Westerberg I."/>
            <person name="Brannstrom I.O."/>
            <person name="Guillou S."/>
            <person name="Cros-Aarteil S."/>
            <person name="Calhoun S."/>
            <person name="Haridas S."/>
            <person name="Kuo A."/>
            <person name="Mondo S."/>
            <person name="Pangilinan J."/>
            <person name="Riley R."/>
            <person name="LaButti K."/>
            <person name="Andreopoulos B."/>
            <person name="Lipzen A."/>
            <person name="Chen C."/>
            <person name="Yan M."/>
            <person name="Daum C."/>
            <person name="Ng V."/>
            <person name="Clum A."/>
            <person name="Steindorff A."/>
            <person name="Ohm R.A."/>
            <person name="Martin F."/>
            <person name="Silar P."/>
            <person name="Natvig D.O."/>
            <person name="Lalanne C."/>
            <person name="Gautier V."/>
            <person name="Ament-Velasquez S.L."/>
            <person name="Kruys A."/>
            <person name="Hutchinson M.I."/>
            <person name="Powell A.J."/>
            <person name="Barry K."/>
            <person name="Miller A.N."/>
            <person name="Grigoriev I.V."/>
            <person name="Debuchy R."/>
            <person name="Gladieux P."/>
            <person name="Hiltunen Thoren M."/>
            <person name="Johannesson H."/>
        </authorList>
    </citation>
    <scope>NUCLEOTIDE SEQUENCE</scope>
    <source>
        <strain evidence="2">CBS 731.68</strain>
    </source>
</reference>
<evidence type="ECO:0000256" key="1">
    <source>
        <dbReference type="SAM" id="MobiDB-lite"/>
    </source>
</evidence>
<reference evidence="2" key="2">
    <citation type="submission" date="2023-05" db="EMBL/GenBank/DDBJ databases">
        <authorList>
            <consortium name="Lawrence Berkeley National Laboratory"/>
            <person name="Steindorff A."/>
            <person name="Hensen N."/>
            <person name="Bonometti L."/>
            <person name="Westerberg I."/>
            <person name="Brannstrom I.O."/>
            <person name="Guillou S."/>
            <person name="Cros-Aarteil S."/>
            <person name="Calhoun S."/>
            <person name="Haridas S."/>
            <person name="Kuo A."/>
            <person name="Mondo S."/>
            <person name="Pangilinan J."/>
            <person name="Riley R."/>
            <person name="Labutti K."/>
            <person name="Andreopoulos B."/>
            <person name="Lipzen A."/>
            <person name="Chen C."/>
            <person name="Yanf M."/>
            <person name="Daum C."/>
            <person name="Ng V."/>
            <person name="Clum A."/>
            <person name="Ohm R."/>
            <person name="Martin F."/>
            <person name="Silar P."/>
            <person name="Natvig D."/>
            <person name="Lalanne C."/>
            <person name="Gautier V."/>
            <person name="Ament-Velasquez S.L."/>
            <person name="Kruys A."/>
            <person name="Hutchinson M.I."/>
            <person name="Powell A.J."/>
            <person name="Barry K."/>
            <person name="Miller A.N."/>
            <person name="Grigoriev I.V."/>
            <person name="Debuchy R."/>
            <person name="Gladieux P."/>
            <person name="Thoren M.H."/>
            <person name="Johannesson H."/>
        </authorList>
    </citation>
    <scope>NUCLEOTIDE SEQUENCE</scope>
    <source>
        <strain evidence="2">CBS 731.68</strain>
    </source>
</reference>
<comment type="caution">
    <text evidence="2">The sequence shown here is derived from an EMBL/GenBank/DDBJ whole genome shotgun (WGS) entry which is preliminary data.</text>
</comment>
<accession>A0AAN6Z4G1</accession>
<sequence>MTLDGPRARLQPQLQGSMPRAHGQISALGRRRPRLLPSGRGRLSPERPPPLRQLYADISRRRGLTVLSLPCVIGRMEALNDTDASCNSKVTRTKAPMRALPCCSWLLLSRVSRRETIVPMRKWLAKDKCRVNKAWRYCGEERPRVGGKGSADEAVAACGAEPAIMQLFISGLFAEMIVNLRNVLQAKDLRVVPNLEEGKHPDEEAPVPDTGSLLFRDVLVIV</sequence>
<gene>
    <name evidence="2" type="ORF">N657DRAFT_394110</name>
</gene>
<feature type="region of interest" description="Disordered" evidence="1">
    <location>
        <begin position="1"/>
        <end position="50"/>
    </location>
</feature>
<dbReference type="RefSeq" id="XP_062648264.1">
    <property type="nucleotide sequence ID" value="XM_062787164.1"/>
</dbReference>
<evidence type="ECO:0000313" key="2">
    <source>
        <dbReference type="EMBL" id="KAK4124493.1"/>
    </source>
</evidence>
<keyword evidence="3" id="KW-1185">Reference proteome</keyword>
<dbReference type="EMBL" id="MU853227">
    <property type="protein sequence ID" value="KAK4124493.1"/>
    <property type="molecule type" value="Genomic_DNA"/>
</dbReference>
<proteinExistence type="predicted"/>
<evidence type="ECO:0000313" key="3">
    <source>
        <dbReference type="Proteomes" id="UP001302602"/>
    </source>
</evidence>
<dbReference type="Proteomes" id="UP001302602">
    <property type="component" value="Unassembled WGS sequence"/>
</dbReference>
<name>A0AAN6Z4G1_9PEZI</name>
<dbReference type="GeneID" id="87823934"/>
<protein>
    <submittedName>
        <fullName evidence="2">Uncharacterized protein</fullName>
    </submittedName>
</protein>